<gene>
    <name evidence="1" type="ORF">CPELLU_LOCUS12334</name>
</gene>
<organism evidence="1 2">
    <name type="scientific">Cetraspora pellucida</name>
    <dbReference type="NCBI Taxonomy" id="1433469"/>
    <lineage>
        <taxon>Eukaryota</taxon>
        <taxon>Fungi</taxon>
        <taxon>Fungi incertae sedis</taxon>
        <taxon>Mucoromycota</taxon>
        <taxon>Glomeromycotina</taxon>
        <taxon>Glomeromycetes</taxon>
        <taxon>Diversisporales</taxon>
        <taxon>Gigasporaceae</taxon>
        <taxon>Cetraspora</taxon>
    </lineage>
</organism>
<name>A0A9N9HXZ1_9GLOM</name>
<dbReference type="EMBL" id="CAJVQA010011821">
    <property type="protein sequence ID" value="CAG8711098.1"/>
    <property type="molecule type" value="Genomic_DNA"/>
</dbReference>
<dbReference type="OrthoDB" id="2436522at2759"/>
<protein>
    <submittedName>
        <fullName evidence="1">6674_t:CDS:1</fullName>
    </submittedName>
</protein>
<accession>A0A9N9HXZ1</accession>
<proteinExistence type="predicted"/>
<keyword evidence="2" id="KW-1185">Reference proteome</keyword>
<evidence type="ECO:0000313" key="2">
    <source>
        <dbReference type="Proteomes" id="UP000789759"/>
    </source>
</evidence>
<evidence type="ECO:0000313" key="1">
    <source>
        <dbReference type="EMBL" id="CAG8711098.1"/>
    </source>
</evidence>
<reference evidence="1" key="1">
    <citation type="submission" date="2021-06" db="EMBL/GenBank/DDBJ databases">
        <authorList>
            <person name="Kallberg Y."/>
            <person name="Tangrot J."/>
            <person name="Rosling A."/>
        </authorList>
    </citation>
    <scope>NUCLEOTIDE SEQUENCE</scope>
    <source>
        <strain evidence="1">FL966</strain>
    </source>
</reference>
<dbReference type="AlphaFoldDB" id="A0A9N9HXZ1"/>
<sequence>NNKAVKVRSHVQRTSYKVSEKLIIIQEAKQIGVLAASYHFGIDQSMLNELRQMGIAVTSGSIKMQMYTILSTTCANKYPGASQQFHASKSCQKLPKDLTEKIIEFHKFVIQAQLKCAKTVQIRTTGNKKNQFTCVLAITTNDQENSEINDNKNLFEVVEEDSLSAEELED</sequence>
<comment type="caution">
    <text evidence="1">The sequence shown here is derived from an EMBL/GenBank/DDBJ whole genome shotgun (WGS) entry which is preliminary data.</text>
</comment>
<feature type="non-terminal residue" evidence="1">
    <location>
        <position position="170"/>
    </location>
</feature>
<dbReference type="Proteomes" id="UP000789759">
    <property type="component" value="Unassembled WGS sequence"/>
</dbReference>